<gene>
    <name evidence="1" type="ORF">C3Y92_03355</name>
</gene>
<dbReference type="EMBL" id="CP026538">
    <property type="protein sequence ID" value="QAZ66330.1"/>
    <property type="molecule type" value="Genomic_DNA"/>
</dbReference>
<protein>
    <submittedName>
        <fullName evidence="1">Peroxiredoxin</fullName>
    </submittedName>
</protein>
<dbReference type="InterPro" id="IPR003787">
    <property type="entry name" value="Sulphur_relay_DsrE/F-like"/>
</dbReference>
<keyword evidence="2" id="KW-1185">Reference proteome</keyword>
<dbReference type="Proteomes" id="UP000293296">
    <property type="component" value="Chromosome"/>
</dbReference>
<evidence type="ECO:0000313" key="2">
    <source>
        <dbReference type="Proteomes" id="UP000293296"/>
    </source>
</evidence>
<evidence type="ECO:0000313" key="1">
    <source>
        <dbReference type="EMBL" id="QAZ66330.1"/>
    </source>
</evidence>
<name>A0A4P6HKD5_9BACT</name>
<organism evidence="1 2">
    <name type="scientific">Solidesulfovibrio carbinolicus</name>
    <dbReference type="NCBI Taxonomy" id="296842"/>
    <lineage>
        <taxon>Bacteria</taxon>
        <taxon>Pseudomonadati</taxon>
        <taxon>Thermodesulfobacteriota</taxon>
        <taxon>Desulfovibrionia</taxon>
        <taxon>Desulfovibrionales</taxon>
        <taxon>Desulfovibrionaceae</taxon>
        <taxon>Solidesulfovibrio</taxon>
    </lineage>
</organism>
<proteinExistence type="predicted"/>
<dbReference type="InterPro" id="IPR027396">
    <property type="entry name" value="DsrEFH-like"/>
</dbReference>
<dbReference type="Gene3D" id="3.40.1260.10">
    <property type="entry name" value="DsrEFH-like"/>
    <property type="match status" value="1"/>
</dbReference>
<sequence>MQKVFFLVSCGPDEQSKATRAFQFAKLAAERGALAGMLLVDDAVYLAKPEIAERVRAVTGDSLADHAGWLREKAKGLPFYVCTPCCHARGLAAEELDPMWVLGTGGQAMDLLVQDGVSCLSF</sequence>
<accession>A0A4P6HKD5</accession>
<dbReference type="Pfam" id="PF02635">
    <property type="entry name" value="DsrE"/>
    <property type="match status" value="1"/>
</dbReference>
<dbReference type="SUPFAM" id="SSF75169">
    <property type="entry name" value="DsrEFH-like"/>
    <property type="match status" value="1"/>
</dbReference>
<dbReference type="AlphaFoldDB" id="A0A4P6HKD5"/>
<dbReference type="OrthoDB" id="9812053at2"/>
<dbReference type="RefSeq" id="WP_129349506.1">
    <property type="nucleotide sequence ID" value="NZ_CP026538.1"/>
</dbReference>
<dbReference type="KEGG" id="dcb:C3Y92_03355"/>
<reference evidence="1 2" key="1">
    <citation type="submission" date="2018-02" db="EMBL/GenBank/DDBJ databases">
        <title>Genome sequence of Desulfovibrio carbinolicus DSM 3852.</title>
        <authorList>
            <person name="Wilbanks E."/>
            <person name="Skennerton C.T."/>
            <person name="Orphan V.J."/>
        </authorList>
    </citation>
    <scope>NUCLEOTIDE SEQUENCE [LARGE SCALE GENOMIC DNA]</scope>
    <source>
        <strain evidence="1 2">DSM 3852</strain>
    </source>
</reference>